<proteinExistence type="predicted"/>
<dbReference type="eggNOG" id="ENOG502SM2C">
    <property type="taxonomic scope" value="Eukaryota"/>
</dbReference>
<dbReference type="OrthoDB" id="3675060at2759"/>
<evidence type="ECO:0000313" key="1">
    <source>
        <dbReference type="EMBL" id="EUC43607.1"/>
    </source>
</evidence>
<dbReference type="HOGENOM" id="CLU_009785_0_0_1"/>
<dbReference type="KEGG" id="bor:COCMIDRAFT_38478"/>
<gene>
    <name evidence="1" type="ORF">COCMIDRAFT_38478</name>
</gene>
<evidence type="ECO:0000313" key="2">
    <source>
        <dbReference type="Proteomes" id="UP000054032"/>
    </source>
</evidence>
<dbReference type="EMBL" id="KI964024">
    <property type="protein sequence ID" value="EUC43607.1"/>
    <property type="molecule type" value="Genomic_DNA"/>
</dbReference>
<organism evidence="1 2">
    <name type="scientific">Bipolaris oryzae ATCC 44560</name>
    <dbReference type="NCBI Taxonomy" id="930090"/>
    <lineage>
        <taxon>Eukaryota</taxon>
        <taxon>Fungi</taxon>
        <taxon>Dikarya</taxon>
        <taxon>Ascomycota</taxon>
        <taxon>Pezizomycotina</taxon>
        <taxon>Dothideomycetes</taxon>
        <taxon>Pleosporomycetidae</taxon>
        <taxon>Pleosporales</taxon>
        <taxon>Pleosporineae</taxon>
        <taxon>Pleosporaceae</taxon>
        <taxon>Bipolaris</taxon>
    </lineage>
</organism>
<name>W6YW10_COCMI</name>
<protein>
    <submittedName>
        <fullName evidence="1">Uncharacterized protein</fullName>
    </submittedName>
</protein>
<dbReference type="RefSeq" id="XP_007689878.1">
    <property type="nucleotide sequence ID" value="XM_007691688.1"/>
</dbReference>
<sequence length="857" mass="96101">MRKRDNPGLEFLDCPHDVLERPNHEIQTARIVCMHQNVTDCFRVEENGVEGTIVHIIRLDYSNVPGYWYAVVDTPGGSQKRDLKSLVDRFFDYGNTEAWYNRFNKLGFYPGNSIKITEKLDRLVYHNGETCNYVDKPVDEEGKLGESLSIAMQGSSSIELHYGFSMIATWIPGANFNVHQAAGFVRPQGKTDVSFRLGGEGILDTSKSLMGSTITKKFGETGVAGHSLYKGWAFFTAYKEASVDLASGDNVVGAVPFSGYAESRIQSNWGLYNVHFPAGATITPSTGTGEGSRVGDEVSKSSNNKLNALSKSKGWIEVGTTVRVGLMVGMSFSKPYDKVVGDLPDMSVSQRVFSRWNLEHTGTESCVSTSLGTKMRSHLKRGSTAWSTSTSDKLYVDDLAAAGTKQCFKDSGQPIRKRDLEIAQNLTKRDGFEDGRPDWGDIPMPGYNLGDNLFNQMLPVLPCENCASCTLRNPFREPCCGCVCLGCKYGLGPRGRDEGPLGPYGDSSDIGSIFGTNLLKRDLTEDGMLNATEGSLHQLEKRVGPVPNQGSKPCNMCSRTERIRYPAFPNFKQFPNSPVNFDLYQPQVMKYYHNSSASCTSWAVRQHASIDMVYDSTMRNGQVVGMRKGFYQTEHPYEAQSISMFFEEHLNNYLNPGRRDCAWIRTNIVDNKTPYNGATNSILQLMMQELGTYNRPNRLSVFMARSNRMKGTLAGHNTAANVDAFDGLQAGDEQLMYVKDFGMIFAYWNIPEIWNSFCDSYNGMRDVLINFDRSWNSAHQTDQIDLAGQWASWNRDNLRIIATNGRTQAMSLYNRRKQIGGLYGTWWTAKWWTVFQLPFGQSQYDYIKLDRSCRNLQ</sequence>
<dbReference type="GeneID" id="19123476"/>
<dbReference type="AlphaFoldDB" id="W6YW10"/>
<dbReference type="Proteomes" id="UP000054032">
    <property type="component" value="Unassembled WGS sequence"/>
</dbReference>
<reference evidence="1 2" key="1">
    <citation type="journal article" date="2013" name="PLoS Genet.">
        <title>Comparative genome structure, secondary metabolite, and effector coding capacity across Cochliobolus pathogens.</title>
        <authorList>
            <person name="Condon B.J."/>
            <person name="Leng Y."/>
            <person name="Wu D."/>
            <person name="Bushley K.E."/>
            <person name="Ohm R.A."/>
            <person name="Otillar R."/>
            <person name="Martin J."/>
            <person name="Schackwitz W."/>
            <person name="Grimwood J."/>
            <person name="MohdZainudin N."/>
            <person name="Xue C."/>
            <person name="Wang R."/>
            <person name="Manning V.A."/>
            <person name="Dhillon B."/>
            <person name="Tu Z.J."/>
            <person name="Steffenson B.J."/>
            <person name="Salamov A."/>
            <person name="Sun H."/>
            <person name="Lowry S."/>
            <person name="LaButti K."/>
            <person name="Han J."/>
            <person name="Copeland A."/>
            <person name="Lindquist E."/>
            <person name="Barry K."/>
            <person name="Schmutz J."/>
            <person name="Baker S.E."/>
            <person name="Ciuffetti L.M."/>
            <person name="Grigoriev I.V."/>
            <person name="Zhong S."/>
            <person name="Turgeon B.G."/>
        </authorList>
    </citation>
    <scope>NUCLEOTIDE SEQUENCE [LARGE SCALE GENOMIC DNA]</scope>
    <source>
        <strain evidence="1 2">ATCC 44560</strain>
    </source>
</reference>
<accession>W6YW10</accession>
<dbReference type="STRING" id="930090.W6YW10"/>
<keyword evidence="2" id="KW-1185">Reference proteome</keyword>